<evidence type="ECO:0000313" key="1">
    <source>
        <dbReference type="EMBL" id="CAL2077132.1"/>
    </source>
</evidence>
<dbReference type="Proteomes" id="UP001497416">
    <property type="component" value="Unassembled WGS sequence"/>
</dbReference>
<sequence>MKFQKRFGNRRRTKPQKGLFLVILLAIALFLFFNAERLLSRIL</sequence>
<accession>A0ABM9NSD8</accession>
<proteinExistence type="predicted"/>
<name>A0ABM9NSD8_9FLAO</name>
<dbReference type="RefSeq" id="WP_348710072.1">
    <property type="nucleotide sequence ID" value="NZ_CAXIXY010000003.1"/>
</dbReference>
<dbReference type="EMBL" id="CAXIXY010000003">
    <property type="protein sequence ID" value="CAL2077132.1"/>
    <property type="molecule type" value="Genomic_DNA"/>
</dbReference>
<protein>
    <submittedName>
        <fullName evidence="1">Uncharacterized protein</fullName>
    </submittedName>
</protein>
<evidence type="ECO:0000313" key="2">
    <source>
        <dbReference type="Proteomes" id="UP001497416"/>
    </source>
</evidence>
<keyword evidence="2" id="KW-1185">Reference proteome</keyword>
<gene>
    <name evidence="1" type="ORF">T190607A01A_10479</name>
</gene>
<comment type="caution">
    <text evidence="1">The sequence shown here is derived from an EMBL/GenBank/DDBJ whole genome shotgun (WGS) entry which is preliminary data.</text>
</comment>
<organism evidence="1 2">
    <name type="scientific">Tenacibaculum platacis</name>
    <dbReference type="NCBI Taxonomy" id="3137852"/>
    <lineage>
        <taxon>Bacteria</taxon>
        <taxon>Pseudomonadati</taxon>
        <taxon>Bacteroidota</taxon>
        <taxon>Flavobacteriia</taxon>
        <taxon>Flavobacteriales</taxon>
        <taxon>Flavobacteriaceae</taxon>
        <taxon>Tenacibaculum</taxon>
    </lineage>
</organism>
<reference evidence="1 2" key="1">
    <citation type="submission" date="2024-05" db="EMBL/GenBank/DDBJ databases">
        <authorList>
            <person name="Duchaud E."/>
        </authorList>
    </citation>
    <scope>NUCLEOTIDE SEQUENCE [LARGE SCALE GENOMIC DNA]</scope>
    <source>
        <strain evidence="1">Ena-SAMPLE-TAB-13-05-2024-13:56:06:370-140302</strain>
    </source>
</reference>